<dbReference type="STRING" id="1768.B1T50_09590"/>
<feature type="compositionally biased region" description="Basic and acidic residues" evidence="1">
    <location>
        <begin position="288"/>
        <end position="305"/>
    </location>
</feature>
<evidence type="ECO:0000259" key="2">
    <source>
        <dbReference type="Pfam" id="PF11268"/>
    </source>
</evidence>
<sequence length="356" mass="38790">MRELKLVGLDADGKYLICEGAKPAETFKLPADDRLRAVLSGNTTHPVQPHLDMEITNMLSPKEIQARIRAGASVEQVAAASGSDLARIQRFAHPVLLERSRAAELATAAHPMLSDGPAVLTLLETITAALLTRGLNPEKLSWDAWRNEDGRWTVQLAWQAGHSDNLAHFRFTPGAHGGTVTAIDDAASELIDPDFKPRQLAPVAHLAFDEPAKPAPAPAAEPPASHRRASRPSRPGRTSCSACAPAGSAELSTPQPGHREQRQPRHRYPYSCTQDKPAQHRSAPPAPEGRRQPADRHDVEPDRQQCVHSDQSQAEHHHPDPGRGGDKTGYHQTRCPRDRFVAIFELSAHGQSLARS</sequence>
<accession>A0A1V3X6C2</accession>
<comment type="caution">
    <text evidence="3">The sequence shown here is derived from an EMBL/GenBank/DDBJ whole genome shotgun (WGS) entry which is preliminary data.</text>
</comment>
<feature type="compositionally biased region" description="Basic and acidic residues" evidence="1">
    <location>
        <begin position="313"/>
        <end position="334"/>
    </location>
</feature>
<protein>
    <recommendedName>
        <fullName evidence="2">DUF3071 domain-containing protein</fullName>
    </recommendedName>
</protein>
<dbReference type="Pfam" id="PF11268">
    <property type="entry name" value="DUF3071"/>
    <property type="match status" value="1"/>
</dbReference>
<dbReference type="InterPro" id="IPR047682">
    <property type="entry name" value="SepH-like"/>
</dbReference>
<dbReference type="Proteomes" id="UP000188532">
    <property type="component" value="Unassembled WGS sequence"/>
</dbReference>
<evidence type="ECO:0000313" key="4">
    <source>
        <dbReference type="Proteomes" id="UP000188532"/>
    </source>
</evidence>
<name>A0A1V3X6C2_MYCKA</name>
<evidence type="ECO:0000313" key="3">
    <source>
        <dbReference type="EMBL" id="OOK74715.1"/>
    </source>
</evidence>
<proteinExistence type="predicted"/>
<evidence type="ECO:0000256" key="1">
    <source>
        <dbReference type="SAM" id="MobiDB-lite"/>
    </source>
</evidence>
<feature type="domain" description="DUF3071" evidence="2">
    <location>
        <begin position="1"/>
        <end position="171"/>
    </location>
</feature>
<dbReference type="AlphaFoldDB" id="A0A1V3X6C2"/>
<dbReference type="InterPro" id="IPR021421">
    <property type="entry name" value="DUF3071"/>
</dbReference>
<gene>
    <name evidence="3" type="ORF">BZL29_4127</name>
</gene>
<feature type="region of interest" description="Disordered" evidence="1">
    <location>
        <begin position="211"/>
        <end position="334"/>
    </location>
</feature>
<dbReference type="EMBL" id="MVBN01000004">
    <property type="protein sequence ID" value="OOK74715.1"/>
    <property type="molecule type" value="Genomic_DNA"/>
</dbReference>
<reference evidence="3 4" key="1">
    <citation type="submission" date="2017-02" db="EMBL/GenBank/DDBJ databases">
        <title>Complete genome sequences of Mycobacterium kansasii strains isolated from rhesus macaques.</title>
        <authorList>
            <person name="Panda A."/>
            <person name="Nagaraj S."/>
            <person name="Zhao X."/>
            <person name="Tettelin H."/>
            <person name="Detolla L.J."/>
        </authorList>
    </citation>
    <scope>NUCLEOTIDE SEQUENCE [LARGE SCALE GENOMIC DNA]</scope>
    <source>
        <strain evidence="3 4">11-3469</strain>
    </source>
</reference>
<organism evidence="3 4">
    <name type="scientific">Mycobacterium kansasii</name>
    <dbReference type="NCBI Taxonomy" id="1768"/>
    <lineage>
        <taxon>Bacteria</taxon>
        <taxon>Bacillati</taxon>
        <taxon>Actinomycetota</taxon>
        <taxon>Actinomycetes</taxon>
        <taxon>Mycobacteriales</taxon>
        <taxon>Mycobacteriaceae</taxon>
        <taxon>Mycobacterium</taxon>
    </lineage>
</organism>
<dbReference type="NCBIfam" id="NF040712">
    <property type="entry name" value="SepH"/>
    <property type="match status" value="1"/>
</dbReference>